<dbReference type="STRING" id="460384.SAMN05216313_105121"/>
<dbReference type="InterPro" id="IPR008929">
    <property type="entry name" value="Chondroitin_lyas"/>
</dbReference>
<dbReference type="Gene3D" id="1.50.10.100">
    <property type="entry name" value="Chondroitin AC/alginate lyase"/>
    <property type="match status" value="1"/>
</dbReference>
<dbReference type="EMBL" id="FOIM01000005">
    <property type="protein sequence ID" value="SET37122.1"/>
    <property type="molecule type" value="Genomic_DNA"/>
</dbReference>
<dbReference type="RefSeq" id="WP_092361724.1">
    <property type="nucleotide sequence ID" value="NZ_DAINWJ010000022.1"/>
</dbReference>
<evidence type="ECO:0008006" key="3">
    <source>
        <dbReference type="Google" id="ProtNLM"/>
    </source>
</evidence>
<dbReference type="Proteomes" id="UP000198508">
    <property type="component" value="Unassembled WGS sequence"/>
</dbReference>
<proteinExistence type="predicted"/>
<dbReference type="SUPFAM" id="SSF48230">
    <property type="entry name" value="Chondroitin AC/alginate lyase"/>
    <property type="match status" value="1"/>
</dbReference>
<evidence type="ECO:0000313" key="2">
    <source>
        <dbReference type="Proteomes" id="UP000198508"/>
    </source>
</evidence>
<dbReference type="AlphaFoldDB" id="A0A1I0DWQ2"/>
<sequence>MRRYLGHLIRSAERRVEHFLNAQVLDRSREDFGAMRGDVIEGKPTIYALAAAVSVYCNRDSRYYHDKELLEAMNLAMDFIGRWQRDNGALDYPTCNFNSAADTSFCFKRLIAAYRVLELYEPAGADKQVETLREKYRFVMRRSLEMIRTGGFHTPNHRWGITAALMQGAGLFPDLAPELMARAGQYLAEGIDGSADGEYAERSTGNYNAVVNNAMMAMYEESGDPDYLGYVARNLHMMLTYIDPDGTIFTQNSTRQDQGKADYPDKYFYQYLFMASLPEEKLGEYGKYREEFDAAAHRIIRDNQERGDLAPDCLHIVMAHKAMYEHVFAGCGFPDTYRKYFRDAGVLRVKNERYGYSVLSGKSAFLYIKFGELPLFVKIGESVGSCRNFIPETMEVEEGKCTLKSTVYTSYYQPFGEFQGTNDWWKMDHASREILNNARLDIQVEIAEAADGLSLRIKAEGLSRVPLRVQVCAPKDAVLEHDCFHLRTDAGGWMILKSGMAKLRLGDRTVEFGPGFGTHEFGGHYSGEEVFASGYTVYLNEYTPFEKTVDIRLVAAGNRDLQ</sequence>
<gene>
    <name evidence="1" type="ORF">SAMN05216313_105121</name>
</gene>
<keyword evidence="2" id="KW-1185">Reference proteome</keyword>
<protein>
    <recommendedName>
        <fullName evidence="3">Heparinase II/III-like protein</fullName>
    </recommendedName>
</protein>
<dbReference type="GeneID" id="93276463"/>
<accession>A0A1I0DWQ2</accession>
<organism evidence="1 2">
    <name type="scientific">Enterocloster lavalensis</name>
    <dbReference type="NCBI Taxonomy" id="460384"/>
    <lineage>
        <taxon>Bacteria</taxon>
        <taxon>Bacillati</taxon>
        <taxon>Bacillota</taxon>
        <taxon>Clostridia</taxon>
        <taxon>Lachnospirales</taxon>
        <taxon>Lachnospiraceae</taxon>
        <taxon>Enterocloster</taxon>
    </lineage>
</organism>
<evidence type="ECO:0000313" key="1">
    <source>
        <dbReference type="EMBL" id="SET37122.1"/>
    </source>
</evidence>
<reference evidence="2" key="1">
    <citation type="submission" date="2016-10" db="EMBL/GenBank/DDBJ databases">
        <authorList>
            <person name="Varghese N."/>
            <person name="Submissions S."/>
        </authorList>
    </citation>
    <scope>NUCLEOTIDE SEQUENCE [LARGE SCALE GENOMIC DNA]</scope>
    <source>
        <strain evidence="2">NLAE-zl-G277</strain>
    </source>
</reference>
<name>A0A1I0DWQ2_9FIRM</name>